<accession>A0A1G7HCI4</accession>
<organism evidence="1 2">
    <name type="scientific">Terriglobus roseus</name>
    <dbReference type="NCBI Taxonomy" id="392734"/>
    <lineage>
        <taxon>Bacteria</taxon>
        <taxon>Pseudomonadati</taxon>
        <taxon>Acidobacteriota</taxon>
        <taxon>Terriglobia</taxon>
        <taxon>Terriglobales</taxon>
        <taxon>Acidobacteriaceae</taxon>
        <taxon>Terriglobus</taxon>
    </lineage>
</organism>
<proteinExistence type="predicted"/>
<sequence length="194" mass="21941">MSTPSTSSADFFENKYRQAPDFDPWRFATSEYELSRYRVVMQALEGRIYKHAYEPGCSIGVLTQQLASVCKTVDACDFSATAVDVARERCRDLPGVTVRCASLTGSQPWSKFDLIVLCEIGYYFTADAWQKLVENMVHAMRPGTVVLACHWLGESEDHVQRGQEVHEAISHPLLVGTLSSCYEGFRLDRWIRTT</sequence>
<evidence type="ECO:0000313" key="2">
    <source>
        <dbReference type="Proteomes" id="UP000182427"/>
    </source>
</evidence>
<reference evidence="1 2" key="1">
    <citation type="submission" date="2016-10" db="EMBL/GenBank/DDBJ databases">
        <authorList>
            <person name="de Groot N.N."/>
        </authorList>
    </citation>
    <scope>NUCLEOTIDE SEQUENCE [LARGE SCALE GENOMIC DNA]</scope>
    <source>
        <strain evidence="1 2">GAS232</strain>
    </source>
</reference>
<dbReference type="AlphaFoldDB" id="A0A1G7HCI4"/>
<dbReference type="GO" id="GO:0008757">
    <property type="term" value="F:S-adenosylmethionine-dependent methyltransferase activity"/>
    <property type="evidence" value="ECO:0007669"/>
    <property type="project" value="InterPro"/>
</dbReference>
<dbReference type="EMBL" id="LT629690">
    <property type="protein sequence ID" value="SDE98066.1"/>
    <property type="molecule type" value="Genomic_DNA"/>
</dbReference>
<dbReference type="OrthoDB" id="116799at2"/>
<dbReference type="RefSeq" id="WP_083344193.1">
    <property type="nucleotide sequence ID" value="NZ_LT629690.1"/>
</dbReference>
<dbReference type="SUPFAM" id="SSF53335">
    <property type="entry name" value="S-adenosyl-L-methionine-dependent methyltransferases"/>
    <property type="match status" value="1"/>
</dbReference>
<dbReference type="InterPro" id="IPR008715">
    <property type="entry name" value="SAM-MeTfrase_NodS-like"/>
</dbReference>
<evidence type="ECO:0000313" key="1">
    <source>
        <dbReference type="EMBL" id="SDE98066.1"/>
    </source>
</evidence>
<name>A0A1G7HCI4_9BACT</name>
<dbReference type="InterPro" id="IPR029063">
    <property type="entry name" value="SAM-dependent_MTases_sf"/>
</dbReference>
<protein>
    <submittedName>
        <fullName evidence="1">Nodulation protein S (NodS)</fullName>
    </submittedName>
</protein>
<keyword evidence="2" id="KW-1185">Reference proteome</keyword>
<dbReference type="Proteomes" id="UP000182427">
    <property type="component" value="Chromosome I"/>
</dbReference>
<dbReference type="Pfam" id="PF05401">
    <property type="entry name" value="NodS"/>
    <property type="match status" value="1"/>
</dbReference>
<dbReference type="CDD" id="cd02440">
    <property type="entry name" value="AdoMet_MTases"/>
    <property type="match status" value="1"/>
</dbReference>
<dbReference type="Gene3D" id="3.40.50.150">
    <property type="entry name" value="Vaccinia Virus protein VP39"/>
    <property type="match status" value="1"/>
</dbReference>
<dbReference type="GO" id="GO:0009312">
    <property type="term" value="P:oligosaccharide biosynthetic process"/>
    <property type="evidence" value="ECO:0007669"/>
    <property type="project" value="InterPro"/>
</dbReference>
<gene>
    <name evidence="1" type="ORF">SAMN05444167_1014</name>
</gene>